<evidence type="ECO:0000313" key="2">
    <source>
        <dbReference type="Proteomes" id="UP000580344"/>
    </source>
</evidence>
<keyword evidence="1" id="KW-0012">Acyltransferase</keyword>
<name>A0ABX1WM87_9FLAO</name>
<reference evidence="1 2" key="1">
    <citation type="submission" date="2020-05" db="EMBL/GenBank/DDBJ databases">
        <title>Tigecycline resistant gene in Empedobacter stercoris.</title>
        <authorList>
            <person name="Chen Y."/>
            <person name="Cheng Y."/>
            <person name="Zhou K."/>
        </authorList>
    </citation>
    <scope>NUCLEOTIDE SEQUENCE [LARGE SCALE GENOMIC DNA]</scope>
    <source>
        <strain evidence="1 2">ES202</strain>
    </source>
</reference>
<dbReference type="EMBL" id="JABFOQ010000014">
    <property type="protein sequence ID" value="NOJ75640.1"/>
    <property type="molecule type" value="Genomic_DNA"/>
</dbReference>
<dbReference type="Gene3D" id="2.160.10.10">
    <property type="entry name" value="Hexapeptide repeat proteins"/>
    <property type="match status" value="1"/>
</dbReference>
<protein>
    <submittedName>
        <fullName evidence="1">Acyltransferase</fullName>
    </submittedName>
</protein>
<dbReference type="InterPro" id="IPR001451">
    <property type="entry name" value="Hexapep"/>
</dbReference>
<comment type="caution">
    <text evidence="1">The sequence shown here is derived from an EMBL/GenBank/DDBJ whole genome shotgun (WGS) entry which is preliminary data.</text>
</comment>
<accession>A0ABX1WM87</accession>
<gene>
    <name evidence="1" type="ORF">HMH06_07335</name>
</gene>
<dbReference type="Pfam" id="PF00132">
    <property type="entry name" value="Hexapep"/>
    <property type="match status" value="1"/>
</dbReference>
<dbReference type="RefSeq" id="WP_171622954.1">
    <property type="nucleotide sequence ID" value="NZ_JABFOQ010000014.1"/>
</dbReference>
<dbReference type="InterPro" id="IPR051159">
    <property type="entry name" value="Hexapeptide_acetyltransf"/>
</dbReference>
<keyword evidence="2" id="KW-1185">Reference proteome</keyword>
<dbReference type="PANTHER" id="PTHR23416:SF78">
    <property type="entry name" value="LIPOPOLYSACCHARIDE BIOSYNTHESIS O-ACETYL TRANSFERASE WBBJ-RELATED"/>
    <property type="match status" value="1"/>
</dbReference>
<keyword evidence="1" id="KW-0808">Transferase</keyword>
<evidence type="ECO:0000313" key="1">
    <source>
        <dbReference type="EMBL" id="NOJ75640.1"/>
    </source>
</evidence>
<dbReference type="GO" id="GO:0016746">
    <property type="term" value="F:acyltransferase activity"/>
    <property type="evidence" value="ECO:0007669"/>
    <property type="project" value="UniProtKB-KW"/>
</dbReference>
<proteinExistence type="predicted"/>
<dbReference type="PANTHER" id="PTHR23416">
    <property type="entry name" value="SIALIC ACID SYNTHASE-RELATED"/>
    <property type="match status" value="1"/>
</dbReference>
<sequence length="218" mass="24374">MKNIFKISFIKTIIFNFVYFKFSQAIKFPVIISSNFRLKSLSGKVNIPENSSFGLIKLGFGDISIFDRKLSKGIWENNGIINFKGRTNIGHGSKISVGIEGKLTFGENFNITAESSIVCYNEVSFGHNCLLSWDILIMDTDFHKIYNQNNEMINPDKSVKIGHNVWVCNKVQILKGVLIADGCIVGSNTVVSKSLPIKNAIYSGNINSPIKENISWKI</sequence>
<dbReference type="SUPFAM" id="SSF51161">
    <property type="entry name" value="Trimeric LpxA-like enzymes"/>
    <property type="match status" value="1"/>
</dbReference>
<dbReference type="InterPro" id="IPR011004">
    <property type="entry name" value="Trimer_LpxA-like_sf"/>
</dbReference>
<dbReference type="Proteomes" id="UP000580344">
    <property type="component" value="Unassembled WGS sequence"/>
</dbReference>
<organism evidence="1 2">
    <name type="scientific">Empedobacter stercoris</name>
    <dbReference type="NCBI Taxonomy" id="1628248"/>
    <lineage>
        <taxon>Bacteria</taxon>
        <taxon>Pseudomonadati</taxon>
        <taxon>Bacteroidota</taxon>
        <taxon>Flavobacteriia</taxon>
        <taxon>Flavobacteriales</taxon>
        <taxon>Weeksellaceae</taxon>
        <taxon>Empedobacter</taxon>
    </lineage>
</organism>